<evidence type="ECO:0000313" key="3">
    <source>
        <dbReference type="Proteomes" id="UP001140074"/>
    </source>
</evidence>
<keyword evidence="3" id="KW-1185">Reference proteome</keyword>
<dbReference type="Proteomes" id="UP001140074">
    <property type="component" value="Unassembled WGS sequence"/>
</dbReference>
<feature type="transmembrane region" description="Helical" evidence="1">
    <location>
        <begin position="56"/>
        <end position="75"/>
    </location>
</feature>
<keyword evidence="1" id="KW-0812">Transmembrane</keyword>
<proteinExistence type="predicted"/>
<keyword evidence="1" id="KW-0472">Membrane</keyword>
<feature type="transmembrane region" description="Helical" evidence="1">
    <location>
        <begin position="179"/>
        <end position="200"/>
    </location>
</feature>
<dbReference type="EMBL" id="JANBUY010000111">
    <property type="protein sequence ID" value="KAJ2863779.1"/>
    <property type="molecule type" value="Genomic_DNA"/>
</dbReference>
<reference evidence="2" key="1">
    <citation type="submission" date="2022-07" db="EMBL/GenBank/DDBJ databases">
        <title>Phylogenomic reconstructions and comparative analyses of Kickxellomycotina fungi.</title>
        <authorList>
            <person name="Reynolds N.K."/>
            <person name="Stajich J.E."/>
            <person name="Barry K."/>
            <person name="Grigoriev I.V."/>
            <person name="Crous P."/>
            <person name="Smith M.E."/>
        </authorList>
    </citation>
    <scope>NUCLEOTIDE SEQUENCE</scope>
    <source>
        <strain evidence="2">RSA 476</strain>
    </source>
</reference>
<feature type="transmembrane region" description="Helical" evidence="1">
    <location>
        <begin position="136"/>
        <end position="159"/>
    </location>
</feature>
<organism evidence="2 3">
    <name type="scientific">Coemansia aciculifera</name>
    <dbReference type="NCBI Taxonomy" id="417176"/>
    <lineage>
        <taxon>Eukaryota</taxon>
        <taxon>Fungi</taxon>
        <taxon>Fungi incertae sedis</taxon>
        <taxon>Zoopagomycota</taxon>
        <taxon>Kickxellomycotina</taxon>
        <taxon>Kickxellomycetes</taxon>
        <taxon>Kickxellales</taxon>
        <taxon>Kickxellaceae</taxon>
        <taxon>Coemansia</taxon>
    </lineage>
</organism>
<feature type="transmembrane region" description="Helical" evidence="1">
    <location>
        <begin position="212"/>
        <end position="231"/>
    </location>
</feature>
<protein>
    <submittedName>
        <fullName evidence="2">Uncharacterized protein</fullName>
    </submittedName>
</protein>
<gene>
    <name evidence="2" type="ORF">GGH94_003387</name>
</gene>
<feature type="transmembrane region" description="Helical" evidence="1">
    <location>
        <begin position="29"/>
        <end position="49"/>
    </location>
</feature>
<evidence type="ECO:0000313" key="2">
    <source>
        <dbReference type="EMBL" id="KAJ2863779.1"/>
    </source>
</evidence>
<evidence type="ECO:0000256" key="1">
    <source>
        <dbReference type="SAM" id="Phobius"/>
    </source>
</evidence>
<accession>A0A9W8M551</accession>
<name>A0A9W8M551_9FUNG</name>
<comment type="caution">
    <text evidence="2">The sequence shown here is derived from an EMBL/GenBank/DDBJ whole genome shotgun (WGS) entry which is preliminary data.</text>
</comment>
<keyword evidence="1" id="KW-1133">Transmembrane helix</keyword>
<feature type="transmembrane region" description="Helical" evidence="1">
    <location>
        <begin position="95"/>
        <end position="124"/>
    </location>
</feature>
<sequence>MATVSNGTLVYWYTLDNQYPPPMIEYDPVRWVAFLVSALFLLLSGRALMASRAAKAMWLNAVGVAAILAFISLILRGAMDSTDADTFRMIEEASGWMVGIFLTHMGIGYSIAVVICTCTGFPLAFDAAEERRISGYRLVSVSLIVSIGVTLLAGMLVFYHASDRTGRGEHPRSAQRVSMITIPTVLLVLMLSFVLARVSLPTKNVANTSDALFYCLSIIPLAGVIAVWTAGAEEFLSEGGEQQQQQQPVAACYTVESGDSETEYSMRELRRAAVPCLDRRVAVTDNAACIMACCCKGGLCARCKYEAMLQQAMQRYC</sequence>
<dbReference type="AlphaFoldDB" id="A0A9W8M551"/>